<feature type="compositionally biased region" description="Basic and acidic residues" evidence="1">
    <location>
        <begin position="165"/>
        <end position="181"/>
    </location>
</feature>
<reference evidence="5" key="1">
    <citation type="journal article" date="2019" name="Int. J. Syst. Evol. Microbiol.">
        <title>The Global Catalogue of Microorganisms (GCM) 10K type strain sequencing project: providing services to taxonomists for standard genome sequencing and annotation.</title>
        <authorList>
            <consortium name="The Broad Institute Genomics Platform"/>
            <consortium name="The Broad Institute Genome Sequencing Center for Infectious Disease"/>
            <person name="Wu L."/>
            <person name="Ma J."/>
        </authorList>
    </citation>
    <scope>NUCLEOTIDE SEQUENCE [LARGE SCALE GENOMIC DNA]</scope>
    <source>
        <strain evidence="5">CGMCC 1.14966</strain>
    </source>
</reference>
<evidence type="ECO:0000256" key="2">
    <source>
        <dbReference type="SAM" id="Phobius"/>
    </source>
</evidence>
<dbReference type="Pfam" id="PF09990">
    <property type="entry name" value="DUF2231"/>
    <property type="match status" value="1"/>
</dbReference>
<feature type="transmembrane region" description="Helical" evidence="2">
    <location>
        <begin position="81"/>
        <end position="102"/>
    </location>
</feature>
<evidence type="ECO:0000313" key="4">
    <source>
        <dbReference type="EMBL" id="GGH88790.1"/>
    </source>
</evidence>
<feature type="transmembrane region" description="Helical" evidence="2">
    <location>
        <begin position="109"/>
        <end position="128"/>
    </location>
</feature>
<feature type="region of interest" description="Disordered" evidence="1">
    <location>
        <begin position="165"/>
        <end position="389"/>
    </location>
</feature>
<comment type="caution">
    <text evidence="4">The sequence shown here is derived from an EMBL/GenBank/DDBJ whole genome shotgun (WGS) entry which is preliminary data.</text>
</comment>
<proteinExistence type="predicted"/>
<evidence type="ECO:0000259" key="3">
    <source>
        <dbReference type="Pfam" id="PF09990"/>
    </source>
</evidence>
<feature type="transmembrane region" description="Helical" evidence="2">
    <location>
        <begin position="12"/>
        <end position="33"/>
    </location>
</feature>
<keyword evidence="2" id="KW-1133">Transmembrane helix</keyword>
<sequence>MFKDFPNLHPLVVHFPIVLILLSAALQAVLVFKDWPPVRWITLVIMAGGFAGALAVSTVFHAMPVGLSPKTADLFSAHEQYASYALWLSGITLLLGGVGEFFQLHRRAFDVLVLVSALAAAGAVSVAGHHGAQLVYIAGVGPQGHLVMKGDEHGEAQAMPGMEMKADGHDEQGRADDHPEDATPALPGPQSTAEKPSPKAMPSMEMEGPAAPKKGSGNATPDQMGDMDMSGSKPGSQTRPAPRAGAMQRTPGMKMPASKSAQAMPKGMNMSTPAKPKQTQEVPGMADMPGMNKPAAGTKKPNKAKSEMGGMPGMDNMAAMPGMKASTPKQPNQAGQMMGKMKDMPGMAKGQAMPSTGSMPGMSTPANPMDKFRFEDNNPARNKPKNAKQ</sequence>
<dbReference type="InterPro" id="IPR019251">
    <property type="entry name" value="DUF2231_TM"/>
</dbReference>
<protein>
    <recommendedName>
        <fullName evidence="3">DUF2231 domain-containing protein</fullName>
    </recommendedName>
</protein>
<feature type="compositionally biased region" description="Polar residues" evidence="1">
    <location>
        <begin position="269"/>
        <end position="281"/>
    </location>
</feature>
<evidence type="ECO:0000313" key="5">
    <source>
        <dbReference type="Proteomes" id="UP000637774"/>
    </source>
</evidence>
<feature type="domain" description="DUF2231" evidence="3">
    <location>
        <begin position="7"/>
        <end position="141"/>
    </location>
</feature>
<name>A0ABQ2ADJ2_9BACT</name>
<keyword evidence="5" id="KW-1185">Reference proteome</keyword>
<keyword evidence="2" id="KW-0812">Transmembrane</keyword>
<dbReference type="Proteomes" id="UP000637774">
    <property type="component" value="Unassembled WGS sequence"/>
</dbReference>
<evidence type="ECO:0000256" key="1">
    <source>
        <dbReference type="SAM" id="MobiDB-lite"/>
    </source>
</evidence>
<feature type="transmembrane region" description="Helical" evidence="2">
    <location>
        <begin position="40"/>
        <end position="61"/>
    </location>
</feature>
<organism evidence="4 5">
    <name type="scientific">Hymenobacter frigidus</name>
    <dbReference type="NCBI Taxonomy" id="1524095"/>
    <lineage>
        <taxon>Bacteria</taxon>
        <taxon>Pseudomonadati</taxon>
        <taxon>Bacteroidota</taxon>
        <taxon>Cytophagia</taxon>
        <taxon>Cytophagales</taxon>
        <taxon>Hymenobacteraceae</taxon>
        <taxon>Hymenobacter</taxon>
    </lineage>
</organism>
<gene>
    <name evidence="4" type="ORF">GCM10011495_30870</name>
</gene>
<dbReference type="EMBL" id="BMGY01000035">
    <property type="protein sequence ID" value="GGH88790.1"/>
    <property type="molecule type" value="Genomic_DNA"/>
</dbReference>
<dbReference type="RefSeq" id="WP_188562996.1">
    <property type="nucleotide sequence ID" value="NZ_BMGY01000035.1"/>
</dbReference>
<accession>A0ABQ2ADJ2</accession>
<keyword evidence="2" id="KW-0472">Membrane</keyword>